<dbReference type="InterPro" id="IPR050629">
    <property type="entry name" value="STE20/SPS1-PAK"/>
</dbReference>
<dbReference type="PANTHER" id="PTHR48012">
    <property type="entry name" value="STERILE20-LIKE KINASE, ISOFORM B-RELATED"/>
    <property type="match status" value="1"/>
</dbReference>
<evidence type="ECO:0000256" key="4">
    <source>
        <dbReference type="ARBA" id="ARBA00022741"/>
    </source>
</evidence>
<evidence type="ECO:0000256" key="7">
    <source>
        <dbReference type="PROSITE-ProRule" id="PRU10141"/>
    </source>
</evidence>
<dbReference type="Gene3D" id="1.10.510.10">
    <property type="entry name" value="Transferase(Phosphotransferase) domain 1"/>
    <property type="match status" value="1"/>
</dbReference>
<dbReference type="GO" id="GO:0005737">
    <property type="term" value="C:cytoplasm"/>
    <property type="evidence" value="ECO:0007669"/>
    <property type="project" value="TreeGrafter"/>
</dbReference>
<feature type="compositionally biased region" description="Low complexity" evidence="8">
    <location>
        <begin position="536"/>
        <end position="549"/>
    </location>
</feature>
<dbReference type="FunFam" id="1.25.10.10:FF:000583">
    <property type="entry name" value="MAP3K epsilon protein kinase 1"/>
    <property type="match status" value="1"/>
</dbReference>
<dbReference type="SMART" id="SM00220">
    <property type="entry name" value="S_TKc"/>
    <property type="match status" value="1"/>
</dbReference>
<organism evidence="10 11">
    <name type="scientific">Naematelia encephala</name>
    <dbReference type="NCBI Taxonomy" id="71784"/>
    <lineage>
        <taxon>Eukaryota</taxon>
        <taxon>Fungi</taxon>
        <taxon>Dikarya</taxon>
        <taxon>Basidiomycota</taxon>
        <taxon>Agaricomycotina</taxon>
        <taxon>Tremellomycetes</taxon>
        <taxon>Tremellales</taxon>
        <taxon>Naemateliaceae</taxon>
        <taxon>Naematelia</taxon>
    </lineage>
</organism>
<comment type="caution">
    <text evidence="10">The sequence shown here is derived from an EMBL/GenBank/DDBJ whole genome shotgun (WGS) entry which is preliminary data.</text>
</comment>
<dbReference type="PROSITE" id="PS00108">
    <property type="entry name" value="PROTEIN_KINASE_ST"/>
    <property type="match status" value="1"/>
</dbReference>
<keyword evidence="11" id="KW-1185">Reference proteome</keyword>
<dbReference type="InterPro" id="IPR011009">
    <property type="entry name" value="Kinase-like_dom_sf"/>
</dbReference>
<feature type="domain" description="Protein kinase" evidence="9">
    <location>
        <begin position="9"/>
        <end position="263"/>
    </location>
</feature>
<feature type="region of interest" description="Disordered" evidence="8">
    <location>
        <begin position="506"/>
        <end position="631"/>
    </location>
</feature>
<feature type="compositionally biased region" description="Polar residues" evidence="8">
    <location>
        <begin position="355"/>
        <end position="372"/>
    </location>
</feature>
<dbReference type="PROSITE" id="PS00107">
    <property type="entry name" value="PROTEIN_KINASE_ATP"/>
    <property type="match status" value="1"/>
</dbReference>
<evidence type="ECO:0000256" key="1">
    <source>
        <dbReference type="ARBA" id="ARBA00012513"/>
    </source>
</evidence>
<feature type="compositionally biased region" description="Pro residues" evidence="8">
    <location>
        <begin position="550"/>
        <end position="559"/>
    </location>
</feature>
<keyword evidence="4 7" id="KW-0547">Nucleotide-binding</keyword>
<dbReference type="InterPro" id="IPR011989">
    <property type="entry name" value="ARM-like"/>
</dbReference>
<dbReference type="FunFam" id="1.10.510.10:FF:000946">
    <property type="entry name" value="Probable serine/threonine-protein kinase DDB_G0284251"/>
    <property type="match status" value="1"/>
</dbReference>
<dbReference type="GO" id="GO:0046872">
    <property type="term" value="F:metal ion binding"/>
    <property type="evidence" value="ECO:0007669"/>
    <property type="project" value="UniProtKB-KW"/>
</dbReference>
<evidence type="ECO:0000259" key="9">
    <source>
        <dbReference type="PROSITE" id="PS50011"/>
    </source>
</evidence>
<reference evidence="10 11" key="1">
    <citation type="submission" date="2016-07" db="EMBL/GenBank/DDBJ databases">
        <title>Pervasive Adenine N6-methylation of Active Genes in Fungi.</title>
        <authorList>
            <consortium name="DOE Joint Genome Institute"/>
            <person name="Mondo S.J."/>
            <person name="Dannebaum R.O."/>
            <person name="Kuo R.C."/>
            <person name="Labutti K."/>
            <person name="Haridas S."/>
            <person name="Kuo A."/>
            <person name="Salamov A."/>
            <person name="Ahrendt S.R."/>
            <person name="Lipzen A."/>
            <person name="Sullivan W."/>
            <person name="Andreopoulos W.B."/>
            <person name="Clum A."/>
            <person name="Lindquist E."/>
            <person name="Daum C."/>
            <person name="Ramamoorthy G.K."/>
            <person name="Gryganskyi A."/>
            <person name="Culley D."/>
            <person name="Magnuson J.K."/>
            <person name="James T.Y."/>
            <person name="O'Malley M.A."/>
            <person name="Stajich J.E."/>
            <person name="Spatafora J.W."/>
            <person name="Visel A."/>
            <person name="Grigoriev I.V."/>
        </authorList>
    </citation>
    <scope>NUCLEOTIDE SEQUENCE [LARGE SCALE GENOMIC DNA]</scope>
    <source>
        <strain evidence="10 11">68-887.2</strain>
    </source>
</reference>
<dbReference type="EC" id="2.7.11.1" evidence="1"/>
<keyword evidence="3" id="KW-0479">Metal-binding</keyword>
<proteinExistence type="inferred from homology"/>
<comment type="similarity">
    <text evidence="6">Belongs to the protein kinase superfamily. STE Ser/Thr protein kinase family.</text>
</comment>
<evidence type="ECO:0000256" key="8">
    <source>
        <dbReference type="SAM" id="MobiDB-lite"/>
    </source>
</evidence>
<evidence type="ECO:0000313" key="11">
    <source>
        <dbReference type="Proteomes" id="UP000193986"/>
    </source>
</evidence>
<dbReference type="Pfam" id="PF00069">
    <property type="entry name" value="Pkinase"/>
    <property type="match status" value="1"/>
</dbReference>
<feature type="region of interest" description="Disordered" evidence="8">
    <location>
        <begin position="274"/>
        <end position="299"/>
    </location>
</feature>
<dbReference type="OrthoDB" id="8693905at2759"/>
<dbReference type="AlphaFoldDB" id="A0A1Y2BBG9"/>
<feature type="compositionally biased region" description="Basic and acidic residues" evidence="8">
    <location>
        <begin position="429"/>
        <end position="443"/>
    </location>
</feature>
<keyword evidence="5 7" id="KW-0067">ATP-binding</keyword>
<dbReference type="InterPro" id="IPR017441">
    <property type="entry name" value="Protein_kinase_ATP_BS"/>
</dbReference>
<dbReference type="EMBL" id="MCFC01000015">
    <property type="protein sequence ID" value="ORY31435.1"/>
    <property type="molecule type" value="Genomic_DNA"/>
</dbReference>
<evidence type="ECO:0000313" key="10">
    <source>
        <dbReference type="EMBL" id="ORY31435.1"/>
    </source>
</evidence>
<dbReference type="InParanoid" id="A0A1Y2BBG9"/>
<evidence type="ECO:0000256" key="2">
    <source>
        <dbReference type="ARBA" id="ARBA00022679"/>
    </source>
</evidence>
<dbReference type="SUPFAM" id="SSF56112">
    <property type="entry name" value="Protein kinase-like (PK-like)"/>
    <property type="match status" value="1"/>
</dbReference>
<sequence>MAALTLSNYQLGDLLGRGASGSVYRALNFLTGETVAIKSVSLLSLAPSALPDIMSEIDLLKNLNHPNIVKYKGFARDKENLFIVLEYCENGSLQSILKKFGKFPESLVAVYISQVLEGLIYLHDQGVIHRDIKGANILTNKDGSVKLADFGVSSRTAGPKLEENDNEVVGSPYWMAPEVIEQSGASTASDIWSVGCVVVELLEGKPPYGDLAPMQALWRIVQDESMKLPDGASPVVRDFLYQCFQKDPNLRVSAKKLLRHPWMLSARKHLTTASLTSAAPTSRPVSPAKLGLRTGPNEKVDKPVTVYDEAVQRVQQWNQALNASPKALGTVRRLPVVQPRHTSAAHPAAKKATDQHPQSFPSRPSNDSLAGQPSTSATPSPAPIQAGGLVQKNQHLNQVLNRAKEQSDEEERWDDDFASDISLSRLKHQKEETSASEEPDQKTLRPSKSPIVSTQPLHAKPKKALSMSKARFEDYSEDILADATGLESKLADLKLKNKTRRGILHPDDLRKLSMTASSSTGPPVPARSLSTPVKPTLSSLASTSSSLGPPRSPRPPLRSPPTSRQNSLRSKAELTESQRGLQKYTEAENEDYSDMFDIAGDPTTLGTKSTSSLQLTQRSTRPWDESEDEQQDPFAEIDDDFAGDDEDLEANLLRDKKATLCANVGKNVDLLAPGGSSEMLVKACDELLNMFGTAPEMGLEAHFVSCRGMMAVLEVLESRLSRDVAVRLLRIVNTIVATDLDMLESFCLIGGIPVILPFTSKKHSLETRMEASAFVQYLTRSASTLQMFVSCRGLRILVELLDEDYEVNKAFILASLEGISSVFDLQSPTPRNDFCRMFVREGILDPLSTALLSILQDKEIDTDDTEEPLNHSTRAITTLLLFCQVAQADDRVREAFASRTIMIRILKACESLPRKLLVIAIKAIKHLSTSPQLIEVLQNSNAMEVLVGLLGRYVKGSHANEICSHLFQTIYSMTRLSKARQEEAASSGIIPLLKRVIQNKSPLKQFALPILCDLANAGKVARRLLWQNDGMKLYLNLLEDPYWRVSALDAVLAWMSDETARVEDVLLERSSTDSLVQCFVQANGVSFEGILDPLLKILRFSTSLTSSISTTPFFRRLADSLQHPSKPLLKLNLLRLTRVICDNHPERATLVARFSLASIVDKLAKQDEAILVRELAKEIYPSLLFGNDPHPPVDSGLENKALTSMRRTISENVLSHSHAGGFNNDIGPRTKSRESKYATPVLGSAARANPVVLPSKPGGEADRPKHKRKISRSQLK</sequence>
<evidence type="ECO:0000256" key="3">
    <source>
        <dbReference type="ARBA" id="ARBA00022723"/>
    </source>
</evidence>
<keyword evidence="2" id="KW-0808">Transferase</keyword>
<protein>
    <recommendedName>
        <fullName evidence="1">non-specific serine/threonine protein kinase</fullName>
        <ecNumber evidence="1">2.7.11.1</ecNumber>
    </recommendedName>
</protein>
<feature type="region of interest" description="Disordered" evidence="8">
    <location>
        <begin position="1216"/>
        <end position="1276"/>
    </location>
</feature>
<gene>
    <name evidence="10" type="ORF">BCR39DRAFT_571401</name>
</gene>
<dbReference type="InterPro" id="IPR008271">
    <property type="entry name" value="Ser/Thr_kinase_AS"/>
</dbReference>
<accession>A0A1Y2BBG9</accession>
<dbReference type="Gene3D" id="1.25.10.10">
    <property type="entry name" value="Leucine-rich Repeat Variant"/>
    <property type="match status" value="2"/>
</dbReference>
<dbReference type="GO" id="GO:0005524">
    <property type="term" value="F:ATP binding"/>
    <property type="evidence" value="ECO:0007669"/>
    <property type="project" value="UniProtKB-UniRule"/>
</dbReference>
<feature type="compositionally biased region" description="Basic residues" evidence="8">
    <location>
        <begin position="1264"/>
        <end position="1276"/>
    </location>
</feature>
<dbReference type="PROSITE" id="PS50011">
    <property type="entry name" value="PROTEIN_KINASE_DOM"/>
    <property type="match status" value="1"/>
</dbReference>
<feature type="compositionally biased region" description="Low complexity" evidence="8">
    <location>
        <begin position="603"/>
        <end position="620"/>
    </location>
</feature>
<feature type="binding site" evidence="7">
    <location>
        <position position="38"/>
    </location>
    <ligand>
        <name>ATP</name>
        <dbReference type="ChEBI" id="CHEBI:30616"/>
    </ligand>
</feature>
<dbReference type="InterPro" id="IPR016024">
    <property type="entry name" value="ARM-type_fold"/>
</dbReference>
<dbReference type="InterPro" id="IPR000719">
    <property type="entry name" value="Prot_kinase_dom"/>
</dbReference>
<dbReference type="Proteomes" id="UP000193986">
    <property type="component" value="Unassembled WGS sequence"/>
</dbReference>
<evidence type="ECO:0000256" key="6">
    <source>
        <dbReference type="ARBA" id="ARBA00025754"/>
    </source>
</evidence>
<dbReference type="CDD" id="cd06627">
    <property type="entry name" value="STKc_Cdc7_like"/>
    <property type="match status" value="1"/>
</dbReference>
<dbReference type="PANTHER" id="PTHR48012:SF26">
    <property type="entry name" value="SERINE_THREONINE-PROTEIN KINASE DDB_G0283821-RELATED"/>
    <property type="match status" value="1"/>
</dbReference>
<dbReference type="STRING" id="71784.A0A1Y2BBG9"/>
<dbReference type="SUPFAM" id="SSF48371">
    <property type="entry name" value="ARM repeat"/>
    <property type="match status" value="1"/>
</dbReference>
<name>A0A1Y2BBG9_9TREE</name>
<feature type="compositionally biased region" description="Polar residues" evidence="8">
    <location>
        <begin position="444"/>
        <end position="456"/>
    </location>
</feature>
<feature type="region of interest" description="Disordered" evidence="8">
    <location>
        <begin position="423"/>
        <end position="465"/>
    </location>
</feature>
<feature type="region of interest" description="Disordered" evidence="8">
    <location>
        <begin position="338"/>
        <end position="386"/>
    </location>
</feature>
<evidence type="ECO:0000256" key="5">
    <source>
        <dbReference type="ARBA" id="ARBA00022840"/>
    </source>
</evidence>
<dbReference type="FunCoup" id="A0A1Y2BBG9">
    <property type="interactions" value="356"/>
</dbReference>
<dbReference type="GO" id="GO:0004674">
    <property type="term" value="F:protein serine/threonine kinase activity"/>
    <property type="evidence" value="ECO:0007669"/>
    <property type="project" value="UniProtKB-EC"/>
</dbReference>